<dbReference type="KEGG" id="mbah:HYN46_05055"/>
<keyword evidence="4" id="KW-0234">DNA repair</keyword>
<keyword evidence="8" id="KW-1185">Reference proteome</keyword>
<evidence type="ECO:0000256" key="1">
    <source>
        <dbReference type="ARBA" id="ARBA00010945"/>
    </source>
</evidence>
<evidence type="ECO:0000256" key="3">
    <source>
        <dbReference type="ARBA" id="ARBA00023199"/>
    </source>
</evidence>
<keyword evidence="3" id="KW-0741">SOS mutagenesis</keyword>
<dbReference type="SUPFAM" id="SSF56672">
    <property type="entry name" value="DNA/RNA polymerases"/>
    <property type="match status" value="1"/>
</dbReference>
<keyword evidence="5" id="KW-0742">SOS response</keyword>
<dbReference type="Gene3D" id="3.40.1170.60">
    <property type="match status" value="1"/>
</dbReference>
<protein>
    <submittedName>
        <fullName evidence="7">Y-family DNA polymerase</fullName>
    </submittedName>
</protein>
<evidence type="ECO:0000256" key="4">
    <source>
        <dbReference type="ARBA" id="ARBA00023204"/>
    </source>
</evidence>
<feature type="domain" description="UmuC" evidence="6">
    <location>
        <begin position="5"/>
        <end position="194"/>
    </location>
</feature>
<name>A0A345P4Q3_9GAMM</name>
<dbReference type="Pfam" id="PF13438">
    <property type="entry name" value="DUF4113"/>
    <property type="match status" value="1"/>
</dbReference>
<sequence length="432" mass="48533">MNQVYALVDVNNCYVSCERVFNPKLKDKPVVVLSNNDGCVVSRSSETKALGVRMAGPWYQFKDLARQHGIIALSSNYALYGEMSNRFMGILGDFVTPAEQEIYSIDECFLELTQYQNLFNLTEYAQQMRQRVKQWIGLPVCVGIGATKTQAKLANYWAKSQPDFNGVCNWLEIDPEIKTAWMEQTEAREVWGVGRKHTEALGKMGIKSIADLVKANPMQIKKHFSIVLARTVMELQGISCLTLETQAAVKQQIISSRTFGTRISQLDKLHEVITVFATRAHSKLRADKSVCAMITVYITTNRHREQDRQIRNSFTVTLKDASDDILQITHAARVAVSKIYQAGYDYQKAGVILSAISPKRTCVQSLSLFDSDPNEAIKHESLMDALEKVSNKFGKKSLGVGVSAVQGQSWEMTQAHRSPNYLCDWNDIPVVN</sequence>
<dbReference type="GO" id="GO:0005829">
    <property type="term" value="C:cytosol"/>
    <property type="evidence" value="ECO:0007669"/>
    <property type="project" value="TreeGrafter"/>
</dbReference>
<dbReference type="Gene3D" id="3.30.70.270">
    <property type="match status" value="1"/>
</dbReference>
<reference evidence="7 8" key="1">
    <citation type="submission" date="2018-07" db="EMBL/GenBank/DDBJ databases">
        <title>Genome sequencing of Moraxellaceae gen. HYN0046.</title>
        <authorList>
            <person name="Kim M."/>
            <person name="Yi H."/>
        </authorList>
    </citation>
    <scope>NUCLEOTIDE SEQUENCE [LARGE SCALE GENOMIC DNA]</scope>
    <source>
        <strain evidence="7 8">HYN0046</strain>
    </source>
</reference>
<dbReference type="InterPro" id="IPR043502">
    <property type="entry name" value="DNA/RNA_pol_sf"/>
</dbReference>
<dbReference type="GO" id="GO:0006281">
    <property type="term" value="P:DNA repair"/>
    <property type="evidence" value="ECO:0007669"/>
    <property type="project" value="UniProtKB-KW"/>
</dbReference>
<dbReference type="GO" id="GO:0042276">
    <property type="term" value="P:error-prone translesion synthesis"/>
    <property type="evidence" value="ECO:0007669"/>
    <property type="project" value="TreeGrafter"/>
</dbReference>
<dbReference type="InterPro" id="IPR050116">
    <property type="entry name" value="DNA_polymerase-Y"/>
</dbReference>
<dbReference type="Proteomes" id="UP000253940">
    <property type="component" value="Chromosome"/>
</dbReference>
<evidence type="ECO:0000256" key="2">
    <source>
        <dbReference type="ARBA" id="ARBA00022763"/>
    </source>
</evidence>
<dbReference type="InterPro" id="IPR043128">
    <property type="entry name" value="Rev_trsase/Diguanyl_cyclase"/>
</dbReference>
<dbReference type="Pfam" id="PF00817">
    <property type="entry name" value="IMS"/>
    <property type="match status" value="1"/>
</dbReference>
<dbReference type="CDD" id="cd01700">
    <property type="entry name" value="PolY_Pol_V_umuC"/>
    <property type="match status" value="1"/>
</dbReference>
<dbReference type="EMBL" id="CP031222">
    <property type="protein sequence ID" value="AXI02262.1"/>
    <property type="molecule type" value="Genomic_DNA"/>
</dbReference>
<dbReference type="Pfam" id="PF11799">
    <property type="entry name" value="IMS_C"/>
    <property type="match status" value="1"/>
</dbReference>
<evidence type="ECO:0000256" key="5">
    <source>
        <dbReference type="ARBA" id="ARBA00023236"/>
    </source>
</evidence>
<proteinExistence type="inferred from homology"/>
<accession>A0A345P4Q3</accession>
<dbReference type="RefSeq" id="WP_114898372.1">
    <property type="nucleotide sequence ID" value="NZ_CP031222.1"/>
</dbReference>
<evidence type="ECO:0000259" key="6">
    <source>
        <dbReference type="PROSITE" id="PS50173"/>
    </source>
</evidence>
<comment type="similarity">
    <text evidence="1">Belongs to the DNA polymerase type-Y family.</text>
</comment>
<dbReference type="PANTHER" id="PTHR11076">
    <property type="entry name" value="DNA REPAIR POLYMERASE UMUC / TRANSFERASE FAMILY MEMBER"/>
    <property type="match status" value="1"/>
</dbReference>
<dbReference type="InterPro" id="IPR017961">
    <property type="entry name" value="DNA_pol_Y-fam_little_finger"/>
</dbReference>
<dbReference type="GO" id="GO:0009432">
    <property type="term" value="P:SOS response"/>
    <property type="evidence" value="ECO:0007669"/>
    <property type="project" value="UniProtKB-KW"/>
</dbReference>
<dbReference type="GO" id="GO:0003887">
    <property type="term" value="F:DNA-directed DNA polymerase activity"/>
    <property type="evidence" value="ECO:0007669"/>
    <property type="project" value="TreeGrafter"/>
</dbReference>
<dbReference type="GO" id="GO:0003684">
    <property type="term" value="F:damaged DNA binding"/>
    <property type="evidence" value="ECO:0007669"/>
    <property type="project" value="InterPro"/>
</dbReference>
<dbReference type="OrthoDB" id="9808813at2"/>
<dbReference type="PANTHER" id="PTHR11076:SF34">
    <property type="entry name" value="PROTEIN UMUC"/>
    <property type="match status" value="1"/>
</dbReference>
<dbReference type="InterPro" id="IPR001126">
    <property type="entry name" value="UmuC"/>
</dbReference>
<gene>
    <name evidence="7" type="ORF">HYN46_05055</name>
</gene>
<dbReference type="InterPro" id="IPR025188">
    <property type="entry name" value="DUF4113"/>
</dbReference>
<evidence type="ECO:0000313" key="8">
    <source>
        <dbReference type="Proteomes" id="UP000253940"/>
    </source>
</evidence>
<evidence type="ECO:0000313" key="7">
    <source>
        <dbReference type="EMBL" id="AXI02262.1"/>
    </source>
</evidence>
<dbReference type="Gene3D" id="1.10.150.20">
    <property type="entry name" value="5' to 3' exonuclease, C-terminal subdomain"/>
    <property type="match status" value="1"/>
</dbReference>
<dbReference type="PROSITE" id="PS50173">
    <property type="entry name" value="UMUC"/>
    <property type="match status" value="1"/>
</dbReference>
<keyword evidence="2" id="KW-0227">DNA damage</keyword>
<dbReference type="AlphaFoldDB" id="A0A345P4Q3"/>
<organism evidence="7 8">
    <name type="scientific">Aquirhabdus parva</name>
    <dbReference type="NCBI Taxonomy" id="2283318"/>
    <lineage>
        <taxon>Bacteria</taxon>
        <taxon>Pseudomonadati</taxon>
        <taxon>Pseudomonadota</taxon>
        <taxon>Gammaproteobacteria</taxon>
        <taxon>Moraxellales</taxon>
        <taxon>Moraxellaceae</taxon>
        <taxon>Aquirhabdus</taxon>
    </lineage>
</organism>